<sequence>MIRSAPLALRLSSRRLSSSISSQCSAFNGKGRLQSELCSKALTSLRGPSNRHFSSSTLHDISTVDIDSDSRIYAGDVPLPLTTDCTIFEADDIPTGKYPVFRVMDENGVIRDDAKGPQYIDPELNEEHAVKMFRTMSRLNVMDNIFLNAQRQGRISFYMSSQGEEAVHIGSASALDNKDVIFAQYRETGVLMWRGFTMSQFADQCFSNSGDLGKGRQMPVHYGSRALNFHTISSPLTTQLPQAAGAAYAMKMEAVRNGSNRAAGVTVCYFGDGAASEGDFHAAMNIAATMDAPIIFFCRNNGFAISTPVADQYRGDGIASRAKGYGMASIRVDGNDLFAVNAATARAKELALSENRPVLIETMSYRVGHHSTSDDSTRYRSTEEIKKWDNEDNPIDRFRRFCEAKGWLDEERVQTIRDEEKINVLQALESAEKKGPPALATMFDDVYKEKTPELERQEAKLLEHVAKYPERYTGPGH</sequence>
<comment type="similarity">
    <text evidence="3 9">Belongs to the BCKDHA family.</text>
</comment>
<dbReference type="GO" id="GO:0046872">
    <property type="term" value="F:metal ion binding"/>
    <property type="evidence" value="ECO:0007669"/>
    <property type="project" value="UniProtKB-KW"/>
</dbReference>
<protein>
    <recommendedName>
        <fullName evidence="9">2-oxoisovalerate dehydrogenase subunit alpha</fullName>
        <ecNumber evidence="9">1.2.4.4</ecNumber>
    </recommendedName>
    <alternativeName>
        <fullName evidence="9">Branched-chain alpha-keto acid dehydrogenase E1 component alpha chain</fullName>
    </alternativeName>
</protein>
<dbReference type="GO" id="GO:0003863">
    <property type="term" value="F:branched-chain 2-oxo acid dehydrogenase activity"/>
    <property type="evidence" value="ECO:0007669"/>
    <property type="project" value="UniProtKB-EC"/>
</dbReference>
<dbReference type="GO" id="GO:0005759">
    <property type="term" value="C:mitochondrial matrix"/>
    <property type="evidence" value="ECO:0007669"/>
    <property type="project" value="UniProtKB-SubCell"/>
</dbReference>
<keyword evidence="12" id="KW-1185">Reference proteome</keyword>
<dbReference type="Proteomes" id="UP001165160">
    <property type="component" value="Unassembled WGS sequence"/>
</dbReference>
<evidence type="ECO:0000259" key="10">
    <source>
        <dbReference type="Pfam" id="PF00676"/>
    </source>
</evidence>
<dbReference type="AlphaFoldDB" id="A0A9W7FI51"/>
<gene>
    <name evidence="11" type="ORF">TrVE_jg3102</name>
</gene>
<accession>A0A9W7FI51</accession>
<dbReference type="GO" id="GO:0009083">
    <property type="term" value="P:branched-chain amino acid catabolic process"/>
    <property type="evidence" value="ECO:0007669"/>
    <property type="project" value="TreeGrafter"/>
</dbReference>
<name>A0A9W7FI51_9STRA</name>
<evidence type="ECO:0000256" key="4">
    <source>
        <dbReference type="ARBA" id="ARBA00022723"/>
    </source>
</evidence>
<proteinExistence type="inferred from homology"/>
<dbReference type="InterPro" id="IPR029061">
    <property type="entry name" value="THDP-binding"/>
</dbReference>
<evidence type="ECO:0000256" key="6">
    <source>
        <dbReference type="ARBA" id="ARBA00022958"/>
    </source>
</evidence>
<keyword evidence="8" id="KW-0496">Mitochondrion</keyword>
<comment type="cofactor">
    <cofactor evidence="1 9">
        <name>thiamine diphosphate</name>
        <dbReference type="ChEBI" id="CHEBI:58937"/>
    </cofactor>
</comment>
<reference evidence="12" key="1">
    <citation type="journal article" date="2023" name="Commun. Biol.">
        <title>Genome analysis of Parmales, the sister group of diatoms, reveals the evolutionary specialization of diatoms from phago-mixotrophs to photoautotrophs.</title>
        <authorList>
            <person name="Ban H."/>
            <person name="Sato S."/>
            <person name="Yoshikawa S."/>
            <person name="Yamada K."/>
            <person name="Nakamura Y."/>
            <person name="Ichinomiya M."/>
            <person name="Sato N."/>
            <person name="Blanc-Mathieu R."/>
            <person name="Endo H."/>
            <person name="Kuwata A."/>
            <person name="Ogata H."/>
        </authorList>
    </citation>
    <scope>NUCLEOTIDE SEQUENCE [LARGE SCALE GENOMIC DNA]</scope>
    <source>
        <strain evidence="12">NIES 3699</strain>
    </source>
</reference>
<evidence type="ECO:0000313" key="12">
    <source>
        <dbReference type="Proteomes" id="UP001165160"/>
    </source>
</evidence>
<dbReference type="PANTHER" id="PTHR43380:SF1">
    <property type="entry name" value="2-OXOISOVALERATE DEHYDROGENASE SUBUNIT ALPHA, MITOCHONDRIAL"/>
    <property type="match status" value="1"/>
</dbReference>
<evidence type="ECO:0000256" key="3">
    <source>
        <dbReference type="ARBA" id="ARBA00008646"/>
    </source>
</evidence>
<organism evidence="11 12">
    <name type="scientific">Triparma verrucosa</name>
    <dbReference type="NCBI Taxonomy" id="1606542"/>
    <lineage>
        <taxon>Eukaryota</taxon>
        <taxon>Sar</taxon>
        <taxon>Stramenopiles</taxon>
        <taxon>Ochrophyta</taxon>
        <taxon>Bolidophyceae</taxon>
        <taxon>Parmales</taxon>
        <taxon>Triparmaceae</taxon>
        <taxon>Triparma</taxon>
    </lineage>
</organism>
<keyword evidence="5" id="KW-0809">Transit peptide</keyword>
<evidence type="ECO:0000313" key="11">
    <source>
        <dbReference type="EMBL" id="GMI12612.1"/>
    </source>
</evidence>
<dbReference type="InterPro" id="IPR001017">
    <property type="entry name" value="DH_E1"/>
</dbReference>
<keyword evidence="6" id="KW-0630">Potassium</keyword>
<dbReference type="EC" id="1.2.4.4" evidence="9"/>
<comment type="subcellular location">
    <subcellularLocation>
        <location evidence="2">Mitochondrion matrix</location>
    </subcellularLocation>
</comment>
<comment type="caution">
    <text evidence="11">The sequence shown here is derived from an EMBL/GenBank/DDBJ whole genome shotgun (WGS) entry which is preliminary data.</text>
</comment>
<dbReference type="PANTHER" id="PTHR43380">
    <property type="entry name" value="2-OXOISOVALERATE DEHYDROGENASE SUBUNIT ALPHA, MITOCHONDRIAL"/>
    <property type="match status" value="1"/>
</dbReference>
<evidence type="ECO:0000256" key="1">
    <source>
        <dbReference type="ARBA" id="ARBA00001964"/>
    </source>
</evidence>
<evidence type="ECO:0000256" key="8">
    <source>
        <dbReference type="ARBA" id="ARBA00023128"/>
    </source>
</evidence>
<evidence type="ECO:0000256" key="2">
    <source>
        <dbReference type="ARBA" id="ARBA00004305"/>
    </source>
</evidence>
<dbReference type="SUPFAM" id="SSF52518">
    <property type="entry name" value="Thiamin diphosphate-binding fold (THDP-binding)"/>
    <property type="match status" value="1"/>
</dbReference>
<dbReference type="Gene3D" id="3.40.50.970">
    <property type="match status" value="1"/>
</dbReference>
<dbReference type="EMBL" id="BRXX01000450">
    <property type="protein sequence ID" value="GMI12612.1"/>
    <property type="molecule type" value="Genomic_DNA"/>
</dbReference>
<dbReference type="Pfam" id="PF00676">
    <property type="entry name" value="E1_dh"/>
    <property type="match status" value="1"/>
</dbReference>
<keyword evidence="9" id="KW-0786">Thiamine pyrophosphate</keyword>
<evidence type="ECO:0000256" key="7">
    <source>
        <dbReference type="ARBA" id="ARBA00023002"/>
    </source>
</evidence>
<comment type="function">
    <text evidence="9">The branched-chain alpha-keto dehydrogenase complex catalyzes the overall conversion of alpha-keto acids to acyl-CoA and CO(2). It contains multiple copies of three enzymatic components: branched-chain alpha-keto acid decarboxylase (E1), lipoamide acyltransferase (E2) and lipoamide dehydrogenase (E3).</text>
</comment>
<evidence type="ECO:0000256" key="5">
    <source>
        <dbReference type="ARBA" id="ARBA00022946"/>
    </source>
</evidence>
<keyword evidence="7 9" id="KW-0560">Oxidoreductase</keyword>
<keyword evidence="4" id="KW-0479">Metal-binding</keyword>
<dbReference type="InterPro" id="IPR050771">
    <property type="entry name" value="Alpha-ketoacid_DH_E1_comp"/>
</dbReference>
<comment type="catalytic activity">
    <reaction evidence="9">
        <text>N(6)-[(R)-lipoyl]-L-lysyl-[protein] + 3-methyl-2-oxobutanoate + H(+) = N(6)-[(R)-S(8)-2-methylpropanoyldihydrolipoyl]-L-lysyl-[protein] + CO2</text>
        <dbReference type="Rhea" id="RHEA:13457"/>
        <dbReference type="Rhea" id="RHEA-COMP:10474"/>
        <dbReference type="Rhea" id="RHEA-COMP:10497"/>
        <dbReference type="ChEBI" id="CHEBI:11851"/>
        <dbReference type="ChEBI" id="CHEBI:15378"/>
        <dbReference type="ChEBI" id="CHEBI:16526"/>
        <dbReference type="ChEBI" id="CHEBI:83099"/>
        <dbReference type="ChEBI" id="CHEBI:83142"/>
        <dbReference type="EC" id="1.2.4.4"/>
    </reaction>
</comment>
<dbReference type="FunFam" id="3.40.50.970:FF:000015">
    <property type="entry name" value="2-oxoisovalerate dehydrogenase subunit alpha"/>
    <property type="match status" value="1"/>
</dbReference>
<feature type="domain" description="Dehydrogenase E1 component" evidence="10">
    <location>
        <begin position="135"/>
        <end position="437"/>
    </location>
</feature>
<evidence type="ECO:0000256" key="9">
    <source>
        <dbReference type="RuleBase" id="RU365014"/>
    </source>
</evidence>
<dbReference type="CDD" id="cd02000">
    <property type="entry name" value="TPP_E1_PDC_ADC_BCADC"/>
    <property type="match status" value="1"/>
</dbReference>